<name>A0ABS1BIF8_9SPHI</name>
<comment type="caution">
    <text evidence="2">The sequence shown here is derived from an EMBL/GenBank/DDBJ whole genome shotgun (WGS) entry which is preliminary data.</text>
</comment>
<dbReference type="Gene3D" id="3.90.1570.10">
    <property type="entry name" value="tt1808, chain A"/>
    <property type="match status" value="1"/>
</dbReference>
<keyword evidence="2" id="KW-0378">Hydrolase</keyword>
<accession>A0ABS1BIF8</accession>
<dbReference type="SUPFAM" id="SSF52980">
    <property type="entry name" value="Restriction endonuclease-like"/>
    <property type="match status" value="1"/>
</dbReference>
<dbReference type="GO" id="GO:0004519">
    <property type="term" value="F:endonuclease activity"/>
    <property type="evidence" value="ECO:0007669"/>
    <property type="project" value="UniProtKB-KW"/>
</dbReference>
<dbReference type="CDD" id="cd06260">
    <property type="entry name" value="DUF820-like"/>
    <property type="match status" value="1"/>
</dbReference>
<dbReference type="RefSeq" id="WP_200585451.1">
    <property type="nucleotide sequence ID" value="NZ_JAEHFY010000008.1"/>
</dbReference>
<evidence type="ECO:0000313" key="2">
    <source>
        <dbReference type="EMBL" id="MBK0382672.1"/>
    </source>
</evidence>
<evidence type="ECO:0000259" key="1">
    <source>
        <dbReference type="Pfam" id="PF05685"/>
    </source>
</evidence>
<keyword evidence="3" id="KW-1185">Reference proteome</keyword>
<dbReference type="Proteomes" id="UP000660024">
    <property type="component" value="Unassembled WGS sequence"/>
</dbReference>
<protein>
    <submittedName>
        <fullName evidence="2">Uma2 family endonuclease</fullName>
    </submittedName>
</protein>
<dbReference type="InterPro" id="IPR011335">
    <property type="entry name" value="Restrct_endonuc-II-like"/>
</dbReference>
<reference evidence="2 3" key="1">
    <citation type="submission" date="2020-12" db="EMBL/GenBank/DDBJ databases">
        <title>Bacterial novel species Pedobacter sp. SD-b isolated from soil.</title>
        <authorList>
            <person name="Jung H.-Y."/>
        </authorList>
    </citation>
    <scope>NUCLEOTIDE SEQUENCE [LARGE SCALE GENOMIC DNA]</scope>
    <source>
        <strain evidence="2 3">SD-b</strain>
    </source>
</reference>
<dbReference type="Pfam" id="PF05685">
    <property type="entry name" value="Uma2"/>
    <property type="match status" value="1"/>
</dbReference>
<gene>
    <name evidence="2" type="ORF">I5M32_06825</name>
</gene>
<organism evidence="2 3">
    <name type="scientific">Pedobacter segetis</name>
    <dbReference type="NCBI Taxonomy" id="2793069"/>
    <lineage>
        <taxon>Bacteria</taxon>
        <taxon>Pseudomonadati</taxon>
        <taxon>Bacteroidota</taxon>
        <taxon>Sphingobacteriia</taxon>
        <taxon>Sphingobacteriales</taxon>
        <taxon>Sphingobacteriaceae</taxon>
        <taxon>Pedobacter</taxon>
    </lineage>
</organism>
<dbReference type="PANTHER" id="PTHR34107">
    <property type="entry name" value="SLL0198 PROTEIN-RELATED"/>
    <property type="match status" value="1"/>
</dbReference>
<keyword evidence="2" id="KW-0540">Nuclease</keyword>
<dbReference type="InterPro" id="IPR008538">
    <property type="entry name" value="Uma2"/>
</dbReference>
<sequence length="194" mass="22767">MQFSDLDLDKTYSYADYLKWRFDERLELIKGKIFKMTPVPNRFHQDYTGFLYYSIYNFLKHQSCKVYIAPFDVRFPKESKSDKQVYTVLQPDICVICDLSKLDERGCIGAPDIVIEILSPGNSKKEMSNKFDVYQEHGVKEYWMVSPIEKNLVKYILHPDGLFYANRPFIEGNVLTTAVLPGFELKIEDIFNQD</sequence>
<evidence type="ECO:0000313" key="3">
    <source>
        <dbReference type="Proteomes" id="UP000660024"/>
    </source>
</evidence>
<dbReference type="EMBL" id="JAEHFY010000008">
    <property type="protein sequence ID" value="MBK0382672.1"/>
    <property type="molecule type" value="Genomic_DNA"/>
</dbReference>
<dbReference type="PANTHER" id="PTHR34107:SF4">
    <property type="entry name" value="SLL1222 PROTEIN"/>
    <property type="match status" value="1"/>
</dbReference>
<proteinExistence type="predicted"/>
<dbReference type="InterPro" id="IPR012296">
    <property type="entry name" value="Nuclease_put_TT1808"/>
</dbReference>
<keyword evidence="2" id="KW-0255">Endonuclease</keyword>
<feature type="domain" description="Putative restriction endonuclease" evidence="1">
    <location>
        <begin position="15"/>
        <end position="187"/>
    </location>
</feature>